<dbReference type="GO" id="GO:0003962">
    <property type="term" value="F:cystathionine gamma-synthase activity"/>
    <property type="evidence" value="ECO:0007669"/>
    <property type="project" value="TreeGrafter"/>
</dbReference>
<comment type="pathway">
    <text evidence="3">Amino-acid biosynthesis; L-methionine biosynthesis via de novo pathway.</text>
</comment>
<sequence>MPLFSNRGRELPEAILPIQEAREAKIAMQQRIADSLSTKDNKLKNSDVLLHPTGMSDISHIHDIVNLYTTATKRTVAIFGFLYVDTFKVLSKIHGYECKLYDATQSDLETLEEDLASGLQLWTLFTEFPGNPFLGSVDLERIERIYDEYDFLFVVDDTVGTSINVDVISHCDVTDFEERVIKASQNAQHIADILRKHSSVGQVYYPKGSPTQQLHEKYKRPGKGYGYLLSIRFKTPAAAIAFHDALDVAKGPNLGTNFTLGCAYTLFAHYDELEWAEEYGVVKHLVRISVGIENERFLDEVIKTALDAAERASKKRKGCCDLTRRDVS</sequence>
<evidence type="ECO:0000256" key="3">
    <source>
        <dbReference type="ARBA" id="ARBA00034478"/>
    </source>
</evidence>
<organism evidence="6 7">
    <name type="scientific">Fusarium oxysporum NRRL 32931</name>
    <dbReference type="NCBI Taxonomy" id="660029"/>
    <lineage>
        <taxon>Eukaryota</taxon>
        <taxon>Fungi</taxon>
        <taxon>Dikarya</taxon>
        <taxon>Ascomycota</taxon>
        <taxon>Pezizomycotina</taxon>
        <taxon>Sordariomycetes</taxon>
        <taxon>Hypocreomycetidae</taxon>
        <taxon>Hypocreales</taxon>
        <taxon>Nectriaceae</taxon>
        <taxon>Fusarium</taxon>
        <taxon>Fusarium oxysporum species complex</taxon>
    </lineage>
</organism>
<dbReference type="GO" id="GO:0030170">
    <property type="term" value="F:pyridoxal phosphate binding"/>
    <property type="evidence" value="ECO:0007669"/>
    <property type="project" value="InterPro"/>
</dbReference>
<dbReference type="InterPro" id="IPR051750">
    <property type="entry name" value="Trans-sulfuration_enzymes"/>
</dbReference>
<dbReference type="Proteomes" id="UP000030753">
    <property type="component" value="Unassembled WGS sequence"/>
</dbReference>
<evidence type="ECO:0000256" key="2">
    <source>
        <dbReference type="ARBA" id="ARBA00022898"/>
    </source>
</evidence>
<dbReference type="FunFam" id="3.90.1150.10:FF:000063">
    <property type="entry name" value="Probable cystathionine gamma-synthase"/>
    <property type="match status" value="1"/>
</dbReference>
<evidence type="ECO:0008006" key="8">
    <source>
        <dbReference type="Google" id="ProtNLM"/>
    </source>
</evidence>
<dbReference type="InterPro" id="IPR015422">
    <property type="entry name" value="PyrdxlP-dep_Trfase_small"/>
</dbReference>
<dbReference type="Pfam" id="PF01053">
    <property type="entry name" value="Cys_Met_Meta_PP"/>
    <property type="match status" value="1"/>
</dbReference>
<dbReference type="EMBL" id="JH717844">
    <property type="protein sequence ID" value="EWY89296.1"/>
    <property type="molecule type" value="Genomic_DNA"/>
</dbReference>
<keyword evidence="2 5" id="KW-0663">Pyridoxal phosphate</keyword>
<comment type="cofactor">
    <cofactor evidence="1 5">
        <name>pyridoxal 5'-phosphate</name>
        <dbReference type="ChEBI" id="CHEBI:597326"/>
    </cofactor>
</comment>
<dbReference type="Gene3D" id="3.90.1150.10">
    <property type="entry name" value="Aspartate Aminotransferase, domain 1"/>
    <property type="match status" value="1"/>
</dbReference>
<dbReference type="AlphaFoldDB" id="W9I9W5"/>
<dbReference type="PANTHER" id="PTHR42699:SF1">
    <property type="entry name" value="CYSTATHIONINE GAMMA-SYNTHASE-RELATED"/>
    <property type="match status" value="1"/>
</dbReference>
<proteinExistence type="inferred from homology"/>
<dbReference type="OrthoDB" id="310895at2759"/>
<accession>W9I9W5</accession>
<protein>
    <recommendedName>
        <fullName evidence="8">Cystathionine gamma-synthase</fullName>
    </recommendedName>
</protein>
<dbReference type="HOGENOM" id="CLU_011302_0_1_1"/>
<dbReference type="InterPro" id="IPR000277">
    <property type="entry name" value="Cys/Met-Metab_PyrdxlP-dep_enz"/>
</dbReference>
<evidence type="ECO:0000313" key="7">
    <source>
        <dbReference type="Proteomes" id="UP000030753"/>
    </source>
</evidence>
<reference evidence="6 7" key="1">
    <citation type="submission" date="2011-06" db="EMBL/GenBank/DDBJ databases">
        <title>The Genome Sequence of Fusarium oxysporum FOSC 3-a.</title>
        <authorList>
            <consortium name="The Broad Institute Genome Sequencing Platform"/>
            <person name="Ma L.-J."/>
            <person name="Gale L.R."/>
            <person name="Schwartz D.C."/>
            <person name="Zhou S."/>
            <person name="Corby-Kistler H."/>
            <person name="Young S.K."/>
            <person name="Zeng Q."/>
            <person name="Gargeya S."/>
            <person name="Fitzgerald M."/>
            <person name="Haas B."/>
            <person name="Abouelleil A."/>
            <person name="Alvarado L."/>
            <person name="Arachchi H.M."/>
            <person name="Berlin A."/>
            <person name="Brown A."/>
            <person name="Chapman S.B."/>
            <person name="Chen Z."/>
            <person name="Dunbar C."/>
            <person name="Freedman E."/>
            <person name="Gearin G."/>
            <person name="Gellesch M."/>
            <person name="Goldberg J."/>
            <person name="Griggs A."/>
            <person name="Gujja S."/>
            <person name="Heiman D."/>
            <person name="Howarth C."/>
            <person name="Larson L."/>
            <person name="Lui A."/>
            <person name="MacDonald P.J.P."/>
            <person name="Mehta T."/>
            <person name="Montmayeur A."/>
            <person name="Murphy C."/>
            <person name="Neiman D."/>
            <person name="Pearson M."/>
            <person name="Priest M."/>
            <person name="Roberts A."/>
            <person name="Saif S."/>
            <person name="Shea T."/>
            <person name="Shenoy N."/>
            <person name="Sisk P."/>
            <person name="Stolte C."/>
            <person name="Sykes S."/>
            <person name="Wortman J."/>
            <person name="Nusbaum C."/>
            <person name="Birren B."/>
        </authorList>
    </citation>
    <scope>NUCLEOTIDE SEQUENCE [LARGE SCALE GENOMIC DNA]</scope>
    <source>
        <strain evidence="7">FOSC 3-a</strain>
    </source>
</reference>
<dbReference type="SUPFAM" id="SSF53383">
    <property type="entry name" value="PLP-dependent transferases"/>
    <property type="match status" value="1"/>
</dbReference>
<evidence type="ECO:0000256" key="5">
    <source>
        <dbReference type="RuleBase" id="RU362118"/>
    </source>
</evidence>
<evidence type="ECO:0000313" key="6">
    <source>
        <dbReference type="EMBL" id="EWY89296.1"/>
    </source>
</evidence>
<evidence type="ECO:0000256" key="1">
    <source>
        <dbReference type="ARBA" id="ARBA00001933"/>
    </source>
</evidence>
<dbReference type="GO" id="GO:0019346">
    <property type="term" value="P:transsulfuration"/>
    <property type="evidence" value="ECO:0007669"/>
    <property type="project" value="InterPro"/>
</dbReference>
<comment type="similarity">
    <text evidence="4">Belongs to the trans-sulfuration enzymes family. MET7 subfamily.</text>
</comment>
<dbReference type="InterPro" id="IPR015424">
    <property type="entry name" value="PyrdxlP-dep_Trfase"/>
</dbReference>
<dbReference type="InterPro" id="IPR015421">
    <property type="entry name" value="PyrdxlP-dep_Trfase_major"/>
</dbReference>
<gene>
    <name evidence="6" type="ORF">FOYG_10187</name>
</gene>
<dbReference type="PANTHER" id="PTHR42699">
    <property type="match status" value="1"/>
</dbReference>
<dbReference type="Gene3D" id="3.40.640.10">
    <property type="entry name" value="Type I PLP-dependent aspartate aminotransferase-like (Major domain)"/>
    <property type="match status" value="1"/>
</dbReference>
<name>W9I9W5_FUSOX</name>
<evidence type="ECO:0000256" key="4">
    <source>
        <dbReference type="ARBA" id="ARBA00061376"/>
    </source>
</evidence>